<dbReference type="Proteomes" id="UP001558652">
    <property type="component" value="Unassembled WGS sequence"/>
</dbReference>
<dbReference type="InterPro" id="IPR043502">
    <property type="entry name" value="DNA/RNA_pol_sf"/>
</dbReference>
<evidence type="ECO:0000313" key="2">
    <source>
        <dbReference type="EMBL" id="KAL1116837.1"/>
    </source>
</evidence>
<accession>A0ABD0Y028</accession>
<dbReference type="AlphaFoldDB" id="A0ABD0Y028"/>
<dbReference type="Gene3D" id="3.30.70.270">
    <property type="match status" value="1"/>
</dbReference>
<reference evidence="2 3" key="1">
    <citation type="submission" date="2024-07" db="EMBL/GenBank/DDBJ databases">
        <title>Chromosome-level genome assembly of the water stick insect Ranatra chinensis (Heteroptera: Nepidae).</title>
        <authorList>
            <person name="Liu X."/>
        </authorList>
    </citation>
    <scope>NUCLEOTIDE SEQUENCE [LARGE SCALE GENOMIC DNA]</scope>
    <source>
        <strain evidence="2">Cailab_2021Rc</strain>
        <tissue evidence="2">Muscle</tissue>
    </source>
</reference>
<organism evidence="2 3">
    <name type="scientific">Ranatra chinensis</name>
    <dbReference type="NCBI Taxonomy" id="642074"/>
    <lineage>
        <taxon>Eukaryota</taxon>
        <taxon>Metazoa</taxon>
        <taxon>Ecdysozoa</taxon>
        <taxon>Arthropoda</taxon>
        <taxon>Hexapoda</taxon>
        <taxon>Insecta</taxon>
        <taxon>Pterygota</taxon>
        <taxon>Neoptera</taxon>
        <taxon>Paraneoptera</taxon>
        <taxon>Hemiptera</taxon>
        <taxon>Heteroptera</taxon>
        <taxon>Panheteroptera</taxon>
        <taxon>Nepomorpha</taxon>
        <taxon>Nepidae</taxon>
        <taxon>Ranatrinae</taxon>
        <taxon>Ranatra</taxon>
    </lineage>
</organism>
<keyword evidence="3" id="KW-1185">Reference proteome</keyword>
<name>A0ABD0Y028_9HEMI</name>
<dbReference type="InterPro" id="IPR043128">
    <property type="entry name" value="Rev_trsase/Diguanyl_cyclase"/>
</dbReference>
<evidence type="ECO:0000313" key="3">
    <source>
        <dbReference type="Proteomes" id="UP001558652"/>
    </source>
</evidence>
<comment type="caution">
    <text evidence="2">The sequence shown here is derived from an EMBL/GenBank/DDBJ whole genome shotgun (WGS) entry which is preliminary data.</text>
</comment>
<protein>
    <submittedName>
        <fullName evidence="2">Uncharacterized protein</fullName>
    </submittedName>
</protein>
<dbReference type="EMBL" id="JBFDAA010000017">
    <property type="protein sequence ID" value="KAL1116837.1"/>
    <property type="molecule type" value="Genomic_DNA"/>
</dbReference>
<dbReference type="GO" id="GO:0071897">
    <property type="term" value="P:DNA biosynthetic process"/>
    <property type="evidence" value="ECO:0007669"/>
    <property type="project" value="UniProtKB-ARBA"/>
</dbReference>
<feature type="compositionally biased region" description="Basic and acidic residues" evidence="1">
    <location>
        <begin position="98"/>
        <end position="108"/>
    </location>
</feature>
<dbReference type="SUPFAM" id="SSF56672">
    <property type="entry name" value="DNA/RNA polymerases"/>
    <property type="match status" value="1"/>
</dbReference>
<dbReference type="Gene3D" id="3.10.10.10">
    <property type="entry name" value="HIV Type 1 Reverse Transcriptase, subunit A, domain 1"/>
    <property type="match status" value="1"/>
</dbReference>
<feature type="compositionally biased region" description="Basic and acidic residues" evidence="1">
    <location>
        <begin position="28"/>
        <end position="43"/>
    </location>
</feature>
<sequence length="270" mass="29952">MELRGHVRTLDENTFFEVVLAKIDEKEDNYQASKEDRNSENGRAKAGLPGATTGGMEDPTSASTTTISPEEEGAGKQAASGEASNFSGRVEYNGSWRKRPDDSGPTDRKIEYRMGNRQRLNCVATTVAGPTPLSGELVLSLKGLSGKDRSIVAHAMDWASNEYDAILGTDAFRCVKGSVQIRVYDWVVCLGTKRYRSDSGVSHSRSQSHWVVPKPPDAQGHLHHRVVVDYKELNEHTRLEKYPLPRLEDRLYLMNGASVFSILDLKVGYH</sequence>
<evidence type="ECO:0000256" key="1">
    <source>
        <dbReference type="SAM" id="MobiDB-lite"/>
    </source>
</evidence>
<gene>
    <name evidence="2" type="ORF">AAG570_005307</name>
</gene>
<proteinExistence type="predicted"/>
<feature type="region of interest" description="Disordered" evidence="1">
    <location>
        <begin position="28"/>
        <end position="108"/>
    </location>
</feature>